<protein>
    <submittedName>
        <fullName evidence="1">Uncharacterized protein</fullName>
    </submittedName>
</protein>
<accession>A0A5M6CYD2</accession>
<name>A0A5M6CYD2_9BACT</name>
<comment type="caution">
    <text evidence="1">The sequence shown here is derived from an EMBL/GenBank/DDBJ whole genome shotgun (WGS) entry which is preliminary data.</text>
</comment>
<evidence type="ECO:0000313" key="2">
    <source>
        <dbReference type="Proteomes" id="UP000324479"/>
    </source>
</evidence>
<sequence>MIAFLKSLREKWNNWCGDHEMELEIRKHLTRNGYYGGTVKLQNVRLVAVQRPGWLQIYRFEAVARLKVEESDGPDPEPQYDQLYGLVRDDIRHKLTRVRVFHDPAERRELFLRWSEDLIQLRGSHGLV</sequence>
<evidence type="ECO:0000313" key="1">
    <source>
        <dbReference type="EMBL" id="KAA5540238.1"/>
    </source>
</evidence>
<organism evidence="1 2">
    <name type="scientific">Roseiconus nitratireducens</name>
    <dbReference type="NCBI Taxonomy" id="2605748"/>
    <lineage>
        <taxon>Bacteria</taxon>
        <taxon>Pseudomonadati</taxon>
        <taxon>Planctomycetota</taxon>
        <taxon>Planctomycetia</taxon>
        <taxon>Pirellulales</taxon>
        <taxon>Pirellulaceae</taxon>
        <taxon>Roseiconus</taxon>
    </lineage>
</organism>
<dbReference type="EMBL" id="VWOX01000014">
    <property type="protein sequence ID" value="KAA5540238.1"/>
    <property type="molecule type" value="Genomic_DNA"/>
</dbReference>
<gene>
    <name evidence="1" type="ORF">FYK55_21655</name>
</gene>
<keyword evidence="2" id="KW-1185">Reference proteome</keyword>
<reference evidence="1 2" key="1">
    <citation type="submission" date="2019-08" db="EMBL/GenBank/DDBJ databases">
        <authorList>
            <person name="Dhanesh K."/>
            <person name="Kumar G."/>
            <person name="Sasikala C."/>
            <person name="Venkata Ramana C."/>
        </authorList>
    </citation>
    <scope>NUCLEOTIDE SEQUENCE [LARGE SCALE GENOMIC DNA]</scope>
    <source>
        <strain evidence="1 2">JC645</strain>
    </source>
</reference>
<dbReference type="Proteomes" id="UP000324479">
    <property type="component" value="Unassembled WGS sequence"/>
</dbReference>
<dbReference type="AlphaFoldDB" id="A0A5M6CYD2"/>
<proteinExistence type="predicted"/>
<dbReference type="RefSeq" id="WP_150078711.1">
    <property type="nucleotide sequence ID" value="NZ_VWOX01000014.1"/>
</dbReference>